<dbReference type="PANTHER" id="PTHR38451:SF1">
    <property type="entry name" value="TRNA (ADENINE(22)-N(1))-METHYLTRANSFERASE"/>
    <property type="match status" value="1"/>
</dbReference>
<accession>A0A135YN46</accession>
<dbReference type="PANTHER" id="PTHR38451">
    <property type="entry name" value="TRNA (ADENINE(22)-N(1))-METHYLTRANSFERASE"/>
    <property type="match status" value="1"/>
</dbReference>
<dbReference type="InterPro" id="IPR006901">
    <property type="entry name" value="TrmK"/>
</dbReference>
<sequence>MKLTARLEKISSLVDPGKKIADIGTDHAYIPSYLMSKGLVSEAILTDVNKGPLDNAKSEISKLGFEDRCQLRLGNGLEVVKPGEVDQIIIAGMGGILISEILEAGRSTAIAAEKLILQPMQAQEELRQYLDRSGYEIESEHLVREDFRIYEILVVRYRGLDYQTSSYRDFYLGFKEEYHSQINQKDMEKIILDLSYEIPKLIFNNPKDLVEGFIDRKLHEYSSILDKIPNIDNETINKRKKEINFKLSVIKALKKKI</sequence>
<name>A0A135YN46_9FIRM</name>
<dbReference type="EMBL" id="LSQZ01000085">
    <property type="protein sequence ID" value="KXI10820.1"/>
    <property type="molecule type" value="Genomic_DNA"/>
</dbReference>
<dbReference type="Proteomes" id="UP000070326">
    <property type="component" value="Unassembled WGS sequence"/>
</dbReference>
<dbReference type="AlphaFoldDB" id="A0A135YN46"/>
<dbReference type="eggNOG" id="COG2384">
    <property type="taxonomic scope" value="Bacteria"/>
</dbReference>
<dbReference type="GO" id="GO:0160105">
    <property type="term" value="F:tRNA (adenine(22)-N1)-methyltransferase activity"/>
    <property type="evidence" value="ECO:0007669"/>
    <property type="project" value="InterPro"/>
</dbReference>
<organism evidence="1 2">
    <name type="scientific">Peptostreptococcus anaerobius</name>
    <dbReference type="NCBI Taxonomy" id="1261"/>
    <lineage>
        <taxon>Bacteria</taxon>
        <taxon>Bacillati</taxon>
        <taxon>Bacillota</taxon>
        <taxon>Clostridia</taxon>
        <taxon>Peptostreptococcales</taxon>
        <taxon>Peptostreptococcaceae</taxon>
        <taxon>Peptostreptococcus</taxon>
    </lineage>
</organism>
<evidence type="ECO:0000313" key="1">
    <source>
        <dbReference type="EMBL" id="KXI10820.1"/>
    </source>
</evidence>
<evidence type="ECO:0000313" key="2">
    <source>
        <dbReference type="Proteomes" id="UP000070326"/>
    </source>
</evidence>
<evidence type="ECO:0008006" key="3">
    <source>
        <dbReference type="Google" id="ProtNLM"/>
    </source>
</evidence>
<dbReference type="Pfam" id="PF12847">
    <property type="entry name" value="Methyltransf_18"/>
    <property type="match status" value="1"/>
</dbReference>
<dbReference type="RefSeq" id="WP_060916592.1">
    <property type="nucleotide sequence ID" value="NZ_JAJCJY010000018.1"/>
</dbReference>
<dbReference type="STRING" id="1261.HMPREF3195_01562"/>
<dbReference type="SUPFAM" id="SSF53335">
    <property type="entry name" value="S-adenosyl-L-methionine-dependent methyltransferases"/>
    <property type="match status" value="1"/>
</dbReference>
<protein>
    <recommendedName>
        <fullName evidence="3">SAM-dependent methyltransferase</fullName>
    </recommendedName>
</protein>
<dbReference type="PATRIC" id="fig|1261.3.peg.540"/>
<dbReference type="PIRSF" id="PIRSF018637">
    <property type="entry name" value="TrmK"/>
    <property type="match status" value="1"/>
</dbReference>
<dbReference type="InterPro" id="IPR029063">
    <property type="entry name" value="SAM-dependent_MTases_sf"/>
</dbReference>
<proteinExistence type="predicted"/>
<gene>
    <name evidence="1" type="ORF">HMPREF3195_01562</name>
</gene>
<comment type="caution">
    <text evidence="1">The sequence shown here is derived from an EMBL/GenBank/DDBJ whole genome shotgun (WGS) entry which is preliminary data.</text>
</comment>
<reference evidence="1 2" key="1">
    <citation type="submission" date="2016-02" db="EMBL/GenBank/DDBJ databases">
        <authorList>
            <person name="Wen L."/>
            <person name="He K."/>
            <person name="Yang H."/>
        </authorList>
    </citation>
    <scope>NUCLEOTIDE SEQUENCE [LARGE SCALE GENOMIC DNA]</scope>
    <source>
        <strain evidence="1 2">MJR8628A</strain>
    </source>
</reference>
<dbReference type="Gene3D" id="3.40.50.150">
    <property type="entry name" value="Vaccinia Virus protein VP39"/>
    <property type="match status" value="1"/>
</dbReference>